<protein>
    <recommendedName>
        <fullName evidence="5">WD40 repeat domain-containing protein</fullName>
    </recommendedName>
</protein>
<keyword evidence="4" id="KW-1185">Reference proteome</keyword>
<evidence type="ECO:0000313" key="4">
    <source>
        <dbReference type="Proteomes" id="UP000236178"/>
    </source>
</evidence>
<feature type="transmembrane region" description="Helical" evidence="2">
    <location>
        <begin position="41"/>
        <end position="61"/>
    </location>
</feature>
<name>A0A2I0SJV2_9ACTN</name>
<proteinExistence type="predicted"/>
<comment type="caution">
    <text evidence="3">The sequence shown here is derived from an EMBL/GenBank/DDBJ whole genome shotgun (WGS) entry which is preliminary data.</text>
</comment>
<reference evidence="3 4" key="1">
    <citation type="submission" date="2017-12" db="EMBL/GenBank/DDBJ databases">
        <title>Streptomyces populusis sp. nov., a novel endophytic actinobacterium isolated from stems of Populus adenopoda Maxim.</title>
        <authorList>
            <person name="Wang Z."/>
        </authorList>
    </citation>
    <scope>NUCLEOTIDE SEQUENCE [LARGE SCALE GENOMIC DNA]</scope>
    <source>
        <strain evidence="3 4">A249</strain>
    </source>
</reference>
<dbReference type="SUPFAM" id="SSF50969">
    <property type="entry name" value="YVTN repeat-like/Quinoprotein amine dehydrogenase"/>
    <property type="match status" value="1"/>
</dbReference>
<dbReference type="RefSeq" id="WP_103551928.1">
    <property type="nucleotide sequence ID" value="NZ_JBHJSK010000018.1"/>
</dbReference>
<evidence type="ECO:0008006" key="5">
    <source>
        <dbReference type="Google" id="ProtNLM"/>
    </source>
</evidence>
<dbReference type="OrthoDB" id="4303889at2"/>
<dbReference type="Proteomes" id="UP000236178">
    <property type="component" value="Unassembled WGS sequence"/>
</dbReference>
<feature type="compositionally biased region" description="Basic and acidic residues" evidence="1">
    <location>
        <begin position="1"/>
        <end position="20"/>
    </location>
</feature>
<dbReference type="InterPro" id="IPR011044">
    <property type="entry name" value="Quino_amine_DH_bsu"/>
</dbReference>
<feature type="compositionally biased region" description="Low complexity" evidence="1">
    <location>
        <begin position="80"/>
        <end position="94"/>
    </location>
</feature>
<dbReference type="AlphaFoldDB" id="A0A2I0SJV2"/>
<dbReference type="EMBL" id="PJOS01000056">
    <property type="protein sequence ID" value="PKT70205.1"/>
    <property type="molecule type" value="Genomic_DNA"/>
</dbReference>
<feature type="compositionally biased region" description="Basic and acidic residues" evidence="1">
    <location>
        <begin position="66"/>
        <end position="78"/>
    </location>
</feature>
<evidence type="ECO:0000256" key="1">
    <source>
        <dbReference type="SAM" id="MobiDB-lite"/>
    </source>
</evidence>
<keyword evidence="2" id="KW-0472">Membrane</keyword>
<keyword evidence="2" id="KW-0812">Transmembrane</keyword>
<sequence length="412" mass="45469">MNVEELLRDTFREQAEDDQRTPPGFADRVLAVRRRRRTRRIASVAVAAAAVLTATIAVPGVGSGGHDVRPSGGVDHKPTTTHPAPSAHPAQSPVHSLVAAGRTAMAAYYTNKTDWQSVHDGVHRGIRVRTYWLLDPKSGHYKKDPRWSWVAVAPGLRTAAVLERHLPARRIGLLDLASGKVERWIQVDHPVGGLEFSHDGTRLVATTYSENPDKRVKMDDIDRVPVSVKSSRTGFYVFDVASAKGSWADVGVVRDDQGNEINARQDFGFCRDGRTVTGRQSITPGDRFYDVSGREVSVPAAERHRDWLVAAGPSPDGTRFAGEFAGEKWHTSSWILDRRTGKHVAEVRGQMLLAWADDRSLIAWDIAEGDKNEFHNRLVLVTIGSDKEVPLSGFLKGTDGTVGRWEPVFAER</sequence>
<gene>
    <name evidence="3" type="ORF">CW362_25805</name>
</gene>
<feature type="region of interest" description="Disordered" evidence="1">
    <location>
        <begin position="1"/>
        <end position="23"/>
    </location>
</feature>
<accession>A0A2I0SJV2</accession>
<evidence type="ECO:0000256" key="2">
    <source>
        <dbReference type="SAM" id="Phobius"/>
    </source>
</evidence>
<feature type="region of interest" description="Disordered" evidence="1">
    <location>
        <begin position="60"/>
        <end position="94"/>
    </location>
</feature>
<evidence type="ECO:0000313" key="3">
    <source>
        <dbReference type="EMBL" id="PKT70205.1"/>
    </source>
</evidence>
<keyword evidence="2" id="KW-1133">Transmembrane helix</keyword>
<organism evidence="3 4">
    <name type="scientific">Streptomyces populi</name>
    <dbReference type="NCBI Taxonomy" id="2058924"/>
    <lineage>
        <taxon>Bacteria</taxon>
        <taxon>Bacillati</taxon>
        <taxon>Actinomycetota</taxon>
        <taxon>Actinomycetes</taxon>
        <taxon>Kitasatosporales</taxon>
        <taxon>Streptomycetaceae</taxon>
        <taxon>Streptomyces</taxon>
    </lineage>
</organism>